<accession>A0A9D7E797</accession>
<sequence length="132" mass="14719">MAAALVAGCATITPADSDEWRTSQRPVLKQRAEARWGALIKGEYEAAYEYLTPAQRSVVSLQQYKRTTGGAVQWRVAQVDDIRYDSPTVAAVSVAVTYRFAPPGSGGKEIESVRQLQEKWLYKDGGWWYTSQ</sequence>
<proteinExistence type="predicted"/>
<evidence type="ECO:0000313" key="1">
    <source>
        <dbReference type="EMBL" id="MBK6974150.1"/>
    </source>
</evidence>
<organism evidence="1 2">
    <name type="scientific">Candidatus Methylophosphatis roskildensis</name>
    <dbReference type="NCBI Taxonomy" id="2899263"/>
    <lineage>
        <taxon>Bacteria</taxon>
        <taxon>Pseudomonadati</taxon>
        <taxon>Pseudomonadota</taxon>
        <taxon>Betaproteobacteria</taxon>
        <taxon>Nitrosomonadales</taxon>
        <taxon>Sterolibacteriaceae</taxon>
        <taxon>Candidatus Methylophosphatis</taxon>
    </lineage>
</organism>
<dbReference type="AlphaFoldDB" id="A0A9D7E797"/>
<name>A0A9D7E797_9PROT</name>
<gene>
    <name evidence="1" type="ORF">IPH26_14810</name>
</gene>
<dbReference type="EMBL" id="JADJEV010000004">
    <property type="protein sequence ID" value="MBK6974150.1"/>
    <property type="molecule type" value="Genomic_DNA"/>
</dbReference>
<comment type="caution">
    <text evidence="1">The sequence shown here is derived from an EMBL/GenBank/DDBJ whole genome shotgun (WGS) entry which is preliminary data.</text>
</comment>
<evidence type="ECO:0000313" key="2">
    <source>
        <dbReference type="Proteomes" id="UP000807785"/>
    </source>
</evidence>
<dbReference type="Proteomes" id="UP000807785">
    <property type="component" value="Unassembled WGS sequence"/>
</dbReference>
<reference evidence="1" key="1">
    <citation type="submission" date="2020-10" db="EMBL/GenBank/DDBJ databases">
        <title>Connecting structure to function with the recovery of over 1000 high-quality activated sludge metagenome-assembled genomes encoding full-length rRNA genes using long-read sequencing.</title>
        <authorList>
            <person name="Singleton C.M."/>
            <person name="Petriglieri F."/>
            <person name="Kristensen J.M."/>
            <person name="Kirkegaard R.H."/>
            <person name="Michaelsen T.Y."/>
            <person name="Andersen M.H."/>
            <person name="Karst S.M."/>
            <person name="Dueholm M.S."/>
            <person name="Nielsen P.H."/>
            <person name="Albertsen M."/>
        </authorList>
    </citation>
    <scope>NUCLEOTIDE SEQUENCE</scope>
    <source>
        <strain evidence="1">Bjer_18-Q3-R1-45_BAT3C.347</strain>
    </source>
</reference>
<protein>
    <submittedName>
        <fullName evidence="1">Uncharacterized protein</fullName>
    </submittedName>
</protein>